<name>A0ABV1K0P4_9PSEU</name>
<feature type="compositionally biased region" description="Polar residues" evidence="1">
    <location>
        <begin position="141"/>
        <end position="150"/>
    </location>
</feature>
<evidence type="ECO:0008006" key="4">
    <source>
        <dbReference type="Google" id="ProtNLM"/>
    </source>
</evidence>
<accession>A0ABV1K0P4</accession>
<dbReference type="RefSeq" id="WP_345647355.1">
    <property type="nucleotide sequence ID" value="NZ_BAABLY010000050.1"/>
</dbReference>
<proteinExistence type="predicted"/>
<protein>
    <recommendedName>
        <fullName evidence="4">Asp23/Gls24 family envelope stress response protein</fullName>
    </recommendedName>
</protein>
<dbReference type="Proteomes" id="UP001464923">
    <property type="component" value="Unassembled WGS sequence"/>
</dbReference>
<dbReference type="EMBL" id="JBEDNP010000018">
    <property type="protein sequence ID" value="MEQ3541795.1"/>
    <property type="molecule type" value="Genomic_DNA"/>
</dbReference>
<evidence type="ECO:0000256" key="1">
    <source>
        <dbReference type="SAM" id="MobiDB-lite"/>
    </source>
</evidence>
<sequence>MSDDRPDHPDPELLARLVEDRPAVAGLTAGEFGGVATYLPGRRVRGVRIGPDTVEIAVVGRYPATVPKIDRQVRGAVARHVRHRVVHVHVADLALPGDPGPGDAVVPDAARTSREPAGATGPVHGARFPPAGPPGHPRVATTASPAQRIR</sequence>
<feature type="compositionally biased region" description="Low complexity" evidence="1">
    <location>
        <begin position="94"/>
        <end position="110"/>
    </location>
</feature>
<gene>
    <name evidence="2" type="ORF">WHI96_23555</name>
</gene>
<comment type="caution">
    <text evidence="2">The sequence shown here is derived from an EMBL/GenBank/DDBJ whole genome shotgun (WGS) entry which is preliminary data.</text>
</comment>
<organism evidence="2 3">
    <name type="scientific">Pseudonocardia tropica</name>
    <dbReference type="NCBI Taxonomy" id="681289"/>
    <lineage>
        <taxon>Bacteria</taxon>
        <taxon>Bacillati</taxon>
        <taxon>Actinomycetota</taxon>
        <taxon>Actinomycetes</taxon>
        <taxon>Pseudonocardiales</taxon>
        <taxon>Pseudonocardiaceae</taxon>
        <taxon>Pseudonocardia</taxon>
    </lineage>
</organism>
<feature type="region of interest" description="Disordered" evidence="1">
    <location>
        <begin position="94"/>
        <end position="150"/>
    </location>
</feature>
<reference evidence="2 3" key="1">
    <citation type="submission" date="2024-03" db="EMBL/GenBank/DDBJ databases">
        <title>Draft genome sequence of Pseudonocardia tropica JCM 19149.</title>
        <authorList>
            <person name="Butdee W."/>
            <person name="Duangmal K."/>
        </authorList>
    </citation>
    <scope>NUCLEOTIDE SEQUENCE [LARGE SCALE GENOMIC DNA]</scope>
    <source>
        <strain evidence="2 3">JCM 19149</strain>
    </source>
</reference>
<evidence type="ECO:0000313" key="2">
    <source>
        <dbReference type="EMBL" id="MEQ3541795.1"/>
    </source>
</evidence>
<keyword evidence="3" id="KW-1185">Reference proteome</keyword>
<evidence type="ECO:0000313" key="3">
    <source>
        <dbReference type="Proteomes" id="UP001464923"/>
    </source>
</evidence>